<dbReference type="OrthoDB" id="2390386at2"/>
<gene>
    <name evidence="2" type="ORF">FO441_00805</name>
</gene>
<protein>
    <submittedName>
        <fullName evidence="2">Uncharacterized protein</fullName>
    </submittedName>
</protein>
<sequence length="70" mass="8340">MTNHPDYETLKDISLKSLRNEARVLNELKIVDQEMSALRNENARLKRELRKYKTFLPIKAALKVRKMLKK</sequence>
<dbReference type="RefSeq" id="WP_145284400.1">
    <property type="nucleotide sequence ID" value="NZ_VMSJ01000001.1"/>
</dbReference>
<organism evidence="2 3">
    <name type="scientific">Salinicoccus cyprini</name>
    <dbReference type="NCBI Taxonomy" id="2493691"/>
    <lineage>
        <taxon>Bacteria</taxon>
        <taxon>Bacillati</taxon>
        <taxon>Bacillota</taxon>
        <taxon>Bacilli</taxon>
        <taxon>Bacillales</taxon>
        <taxon>Staphylococcaceae</taxon>
        <taxon>Salinicoccus</taxon>
    </lineage>
</organism>
<keyword evidence="1" id="KW-0175">Coiled coil</keyword>
<keyword evidence="3" id="KW-1185">Reference proteome</keyword>
<dbReference type="AlphaFoldDB" id="A0A558AX76"/>
<dbReference type="Proteomes" id="UP000315103">
    <property type="component" value="Unassembled WGS sequence"/>
</dbReference>
<evidence type="ECO:0000256" key="1">
    <source>
        <dbReference type="SAM" id="Coils"/>
    </source>
</evidence>
<evidence type="ECO:0000313" key="2">
    <source>
        <dbReference type="EMBL" id="TVT28851.1"/>
    </source>
</evidence>
<dbReference type="EMBL" id="VMSJ01000001">
    <property type="protein sequence ID" value="TVT28851.1"/>
    <property type="molecule type" value="Genomic_DNA"/>
</dbReference>
<name>A0A558AX76_9STAP</name>
<comment type="caution">
    <text evidence="2">The sequence shown here is derived from an EMBL/GenBank/DDBJ whole genome shotgun (WGS) entry which is preliminary data.</text>
</comment>
<evidence type="ECO:0000313" key="3">
    <source>
        <dbReference type="Proteomes" id="UP000315103"/>
    </source>
</evidence>
<proteinExistence type="predicted"/>
<feature type="coiled-coil region" evidence="1">
    <location>
        <begin position="21"/>
        <end position="55"/>
    </location>
</feature>
<accession>A0A558AX76</accession>
<reference evidence="2 3" key="1">
    <citation type="submission" date="2019-07" db="EMBL/GenBank/DDBJ databases">
        <title>Salinicoccus cyprini sp. nov., isolated from gastro-intestinal tract of mirror carp, Cyprinus carpio var. specularis, collected from Gobind Sagar Reservoir, Himachal Pradesh, India.</title>
        <authorList>
            <person name="Talwar C."/>
            <person name="Singh A.K."/>
            <person name="Lal R."/>
            <person name="Negi R.K."/>
        </authorList>
    </citation>
    <scope>NUCLEOTIDE SEQUENCE [LARGE SCALE GENOMIC DNA]</scope>
    <source>
        <strain evidence="2 3">CT19</strain>
    </source>
</reference>